<dbReference type="AlphaFoldDB" id="C8WZH7"/>
<dbReference type="STRING" id="485915.Dret_0150"/>
<dbReference type="EMBL" id="CP001734">
    <property type="protein sequence ID" value="ACV67452.1"/>
    <property type="molecule type" value="Genomic_DNA"/>
</dbReference>
<reference evidence="3" key="1">
    <citation type="submission" date="2009-09" db="EMBL/GenBank/DDBJ databases">
        <title>The complete chromosome of Desulfohalobium retbaense DSM 5692.</title>
        <authorList>
            <consortium name="US DOE Joint Genome Institute (JGI-PGF)"/>
            <person name="Lucas S."/>
            <person name="Copeland A."/>
            <person name="Lapidus A."/>
            <person name="Glavina del Rio T."/>
            <person name="Dalin E."/>
            <person name="Tice H."/>
            <person name="Bruce D."/>
            <person name="Goodwin L."/>
            <person name="Pitluck S."/>
            <person name="Kyrpides N."/>
            <person name="Mavromatis K."/>
            <person name="Ivanova N."/>
            <person name="Mikhailova N."/>
            <person name="Munk A.C."/>
            <person name="Brettin T."/>
            <person name="Detter J.C."/>
            <person name="Han C."/>
            <person name="Tapia R."/>
            <person name="Larimer F."/>
            <person name="Land M."/>
            <person name="Hauser L."/>
            <person name="Markowitz V."/>
            <person name="Cheng J.-F."/>
            <person name="Hugenholtz P."/>
            <person name="Woyke T."/>
            <person name="Wu D."/>
            <person name="Spring S."/>
            <person name="Klenk H.-P."/>
            <person name="Eisen J.A."/>
        </authorList>
    </citation>
    <scope>NUCLEOTIDE SEQUENCE [LARGE SCALE GENOMIC DNA]</scope>
    <source>
        <strain evidence="3">DSM 5692</strain>
    </source>
</reference>
<gene>
    <name evidence="2" type="ordered locus">Dret_0150</name>
</gene>
<dbReference type="Proteomes" id="UP000001052">
    <property type="component" value="Chromosome"/>
</dbReference>
<dbReference type="RefSeq" id="WP_015750611.1">
    <property type="nucleotide sequence ID" value="NC_013223.1"/>
</dbReference>
<feature type="transmembrane region" description="Helical" evidence="1">
    <location>
        <begin position="20"/>
        <end position="40"/>
    </location>
</feature>
<keyword evidence="1" id="KW-0812">Transmembrane</keyword>
<name>C8WZH7_DESRD</name>
<keyword evidence="3" id="KW-1185">Reference proteome</keyword>
<keyword evidence="1" id="KW-1133">Transmembrane helix</keyword>
<dbReference type="HOGENOM" id="CLU_215285_0_0_7"/>
<proteinExistence type="predicted"/>
<protein>
    <submittedName>
        <fullName evidence="2">Uncharacterized protein</fullName>
    </submittedName>
</protein>
<evidence type="ECO:0000313" key="2">
    <source>
        <dbReference type="EMBL" id="ACV67452.1"/>
    </source>
</evidence>
<sequence>MDVLGTLFSNMGESTVPGMFGVGGILVYFVVIVGAALFRIKEIYQEEEHH</sequence>
<evidence type="ECO:0000313" key="3">
    <source>
        <dbReference type="Proteomes" id="UP000001052"/>
    </source>
</evidence>
<accession>C8WZH7</accession>
<organism evidence="2 3">
    <name type="scientific">Desulfohalobium retbaense (strain ATCC 49708 / DSM 5692 / JCM 16813 / HR100)</name>
    <dbReference type="NCBI Taxonomy" id="485915"/>
    <lineage>
        <taxon>Bacteria</taxon>
        <taxon>Pseudomonadati</taxon>
        <taxon>Thermodesulfobacteriota</taxon>
        <taxon>Desulfovibrionia</taxon>
        <taxon>Desulfovibrionales</taxon>
        <taxon>Desulfohalobiaceae</taxon>
        <taxon>Desulfohalobium</taxon>
    </lineage>
</organism>
<reference evidence="2 3" key="2">
    <citation type="journal article" date="2010" name="Stand. Genomic Sci.">
        <title>Complete genome sequence of Desulfohalobium retbaense type strain (HR(100)).</title>
        <authorList>
            <person name="Spring S."/>
            <person name="Nolan M."/>
            <person name="Lapidus A."/>
            <person name="Glavina Del Rio T."/>
            <person name="Copeland A."/>
            <person name="Tice H."/>
            <person name="Cheng J.F."/>
            <person name="Lucas S."/>
            <person name="Land M."/>
            <person name="Chen F."/>
            <person name="Bruce D."/>
            <person name="Goodwin L."/>
            <person name="Pitluck S."/>
            <person name="Ivanova N."/>
            <person name="Mavromatis K."/>
            <person name="Mikhailova N."/>
            <person name="Pati A."/>
            <person name="Chen A."/>
            <person name="Palaniappan K."/>
            <person name="Hauser L."/>
            <person name="Chang Y.J."/>
            <person name="Jeffries C.D."/>
            <person name="Munk C."/>
            <person name="Kiss H."/>
            <person name="Chain P."/>
            <person name="Han C."/>
            <person name="Brettin T."/>
            <person name="Detter J.C."/>
            <person name="Schuler E."/>
            <person name="Goker M."/>
            <person name="Rohde M."/>
            <person name="Bristow J."/>
            <person name="Eisen J.A."/>
            <person name="Markowitz V."/>
            <person name="Hugenholtz P."/>
            <person name="Kyrpides N.C."/>
            <person name="Klenk H.P."/>
        </authorList>
    </citation>
    <scope>NUCLEOTIDE SEQUENCE [LARGE SCALE GENOMIC DNA]</scope>
    <source>
        <strain evidence="2 3">DSM 5692</strain>
    </source>
</reference>
<evidence type="ECO:0000256" key="1">
    <source>
        <dbReference type="SAM" id="Phobius"/>
    </source>
</evidence>
<keyword evidence="1" id="KW-0472">Membrane</keyword>
<dbReference type="KEGG" id="drt:Dret_0150"/>